<sequence length="131" mass="14851">MEGGDAYMEVVTLINAGTYTTPQVLFIPTLPDLDEEDNAIVTLPNHLTNYLHFEAPDVVIEPERVNEVKPDEFVRVVNELREELERLREDNNALRQRMEELKGKPGFFSGVGTGIDGAIESVVDFFRNMIK</sequence>
<keyword evidence="1" id="KW-0175">Coiled coil</keyword>
<keyword evidence="3" id="KW-1185">Reference proteome</keyword>
<name>A0A225X2W6_9STRA</name>
<evidence type="ECO:0000313" key="2">
    <source>
        <dbReference type="EMBL" id="OWZ24251.1"/>
    </source>
</evidence>
<comment type="caution">
    <text evidence="2">The sequence shown here is derived from an EMBL/GenBank/DDBJ whole genome shotgun (WGS) entry which is preliminary data.</text>
</comment>
<organism evidence="2 3">
    <name type="scientific">Phytophthora megakarya</name>
    <dbReference type="NCBI Taxonomy" id="4795"/>
    <lineage>
        <taxon>Eukaryota</taxon>
        <taxon>Sar</taxon>
        <taxon>Stramenopiles</taxon>
        <taxon>Oomycota</taxon>
        <taxon>Peronosporomycetes</taxon>
        <taxon>Peronosporales</taxon>
        <taxon>Peronosporaceae</taxon>
        <taxon>Phytophthora</taxon>
    </lineage>
</organism>
<reference evidence="3" key="1">
    <citation type="submission" date="2017-03" db="EMBL/GenBank/DDBJ databases">
        <title>Phytopthora megakarya and P. palmivora, two closely related causual agents of cacao black pod achieved similar genome size and gene model numbers by different mechanisms.</title>
        <authorList>
            <person name="Ali S."/>
            <person name="Shao J."/>
            <person name="Larry D.J."/>
            <person name="Kronmiller B."/>
            <person name="Shen D."/>
            <person name="Strem M.D."/>
            <person name="Melnick R.L."/>
            <person name="Guiltinan M.J."/>
            <person name="Tyler B.M."/>
            <person name="Meinhardt L.W."/>
            <person name="Bailey B.A."/>
        </authorList>
    </citation>
    <scope>NUCLEOTIDE SEQUENCE [LARGE SCALE GENOMIC DNA]</scope>
    <source>
        <strain evidence="3">zdho120</strain>
    </source>
</reference>
<feature type="coiled-coil region" evidence="1">
    <location>
        <begin position="77"/>
        <end position="104"/>
    </location>
</feature>
<evidence type="ECO:0000313" key="3">
    <source>
        <dbReference type="Proteomes" id="UP000198211"/>
    </source>
</evidence>
<dbReference type="EMBL" id="NBNE01000021">
    <property type="protein sequence ID" value="OWZ24251.1"/>
    <property type="molecule type" value="Genomic_DNA"/>
</dbReference>
<dbReference type="AlphaFoldDB" id="A0A225X2W6"/>
<accession>A0A225X2W6</accession>
<proteinExistence type="predicted"/>
<evidence type="ECO:0000256" key="1">
    <source>
        <dbReference type="SAM" id="Coils"/>
    </source>
</evidence>
<dbReference type="Proteomes" id="UP000198211">
    <property type="component" value="Unassembled WGS sequence"/>
</dbReference>
<gene>
    <name evidence="2" type="ORF">PHMEG_000730</name>
</gene>
<protein>
    <submittedName>
        <fullName evidence="2">Uncharacterized protein</fullName>
    </submittedName>
</protein>